<evidence type="ECO:0000256" key="3">
    <source>
        <dbReference type="ARBA" id="ARBA00022692"/>
    </source>
</evidence>
<evidence type="ECO:0000256" key="5">
    <source>
        <dbReference type="ARBA" id="ARBA00023136"/>
    </source>
</evidence>
<proteinExistence type="predicted"/>
<dbReference type="SUPFAM" id="SSF103190">
    <property type="entry name" value="Sensory domain-like"/>
    <property type="match status" value="1"/>
</dbReference>
<name>A0A8D3WZZ8_PRIMW</name>
<dbReference type="AlphaFoldDB" id="A0A8D3WZZ8"/>
<dbReference type="Gene3D" id="3.30.450.20">
    <property type="entry name" value="PAS domain"/>
    <property type="match status" value="1"/>
</dbReference>
<keyword evidence="5 6" id="KW-0472">Membrane</keyword>
<dbReference type="Pfam" id="PF17203">
    <property type="entry name" value="sCache_3_2"/>
    <property type="match status" value="1"/>
</dbReference>
<keyword evidence="3 6" id="KW-0812">Transmembrane</keyword>
<dbReference type="Proteomes" id="UP000001283">
    <property type="component" value="Chromosome"/>
</dbReference>
<dbReference type="KEGG" id="bmh:BMWSH_2906"/>
<evidence type="ECO:0000256" key="2">
    <source>
        <dbReference type="ARBA" id="ARBA00022475"/>
    </source>
</evidence>
<evidence type="ECO:0000313" key="8">
    <source>
        <dbReference type="EMBL" id="AEN89788.1"/>
    </source>
</evidence>
<dbReference type="RefSeq" id="WP_014460125.1">
    <property type="nucleotide sequence ID" value="NC_017138.1"/>
</dbReference>
<evidence type="ECO:0000256" key="6">
    <source>
        <dbReference type="SAM" id="Phobius"/>
    </source>
</evidence>
<dbReference type="EMBL" id="CP003017">
    <property type="protein sequence ID" value="AEN89788.1"/>
    <property type="molecule type" value="Genomic_DNA"/>
</dbReference>
<accession>A0A8D3WZZ8</accession>
<comment type="subcellular location">
    <subcellularLocation>
        <location evidence="1">Cell membrane</location>
        <topology evidence="1">Multi-pass membrane protein</topology>
    </subcellularLocation>
</comment>
<keyword evidence="4 6" id="KW-1133">Transmembrane helix</keyword>
<feature type="domain" description="Single cache" evidence="7">
    <location>
        <begin position="48"/>
        <end position="173"/>
    </location>
</feature>
<dbReference type="GO" id="GO:0005886">
    <property type="term" value="C:plasma membrane"/>
    <property type="evidence" value="ECO:0007669"/>
    <property type="project" value="UniProtKB-SubCell"/>
</dbReference>
<evidence type="ECO:0000256" key="1">
    <source>
        <dbReference type="ARBA" id="ARBA00004651"/>
    </source>
</evidence>
<dbReference type="InterPro" id="IPR029151">
    <property type="entry name" value="Sensor-like_sf"/>
</dbReference>
<protein>
    <submittedName>
        <fullName evidence="8">Signal transduction histidine kinase regulating citrate/malate metabolism</fullName>
    </submittedName>
</protein>
<sequence length="199" mass="22056">MRSLYVNRRLSLLAQITLLITVVILVSTVLVCILFSAMVDEIVEKYVGNQAMTVAKLASEDKIIVKAFKKKNPPEHIQPVAEKIRKTTGADYVTIANDKGIRYSHPNSSYIGKHTKTSNEASLKKHQSIIYKGKGISGFAIKAKTPIWDNQGNVIGVSSVGFLVSNIEKQINDYRIKLLNCPVFLFLLEHLELSSLQGG</sequence>
<organism evidence="8 9">
    <name type="scientific">Priestia megaterium (strain WSH-002)</name>
    <name type="common">Bacillus megaterium</name>
    <dbReference type="NCBI Taxonomy" id="1006007"/>
    <lineage>
        <taxon>Bacteria</taxon>
        <taxon>Bacillati</taxon>
        <taxon>Bacillota</taxon>
        <taxon>Bacilli</taxon>
        <taxon>Bacillales</taxon>
        <taxon>Bacillaceae</taxon>
        <taxon>Priestia</taxon>
    </lineage>
</organism>
<keyword evidence="8" id="KW-0808">Transferase</keyword>
<evidence type="ECO:0000259" key="7">
    <source>
        <dbReference type="Pfam" id="PF17203"/>
    </source>
</evidence>
<feature type="transmembrane region" description="Helical" evidence="6">
    <location>
        <begin position="12"/>
        <end position="39"/>
    </location>
</feature>
<evidence type="ECO:0000313" key="9">
    <source>
        <dbReference type="Proteomes" id="UP000001283"/>
    </source>
</evidence>
<evidence type="ECO:0000256" key="4">
    <source>
        <dbReference type="ARBA" id="ARBA00022989"/>
    </source>
</evidence>
<dbReference type="InterPro" id="IPR033463">
    <property type="entry name" value="sCache_3"/>
</dbReference>
<keyword evidence="2" id="KW-1003">Cell membrane</keyword>
<gene>
    <name evidence="8" type="primary">citS</name>
    <name evidence="8" type="ORF">BMWSH_2906</name>
</gene>
<keyword evidence="8" id="KW-0418">Kinase</keyword>
<dbReference type="GO" id="GO:0016301">
    <property type="term" value="F:kinase activity"/>
    <property type="evidence" value="ECO:0007669"/>
    <property type="project" value="UniProtKB-KW"/>
</dbReference>
<reference evidence="8 9" key="1">
    <citation type="journal article" date="2011" name="J. Bacteriol.">
        <title>Complete genome sequence of the industrial strain Bacillus megaterium WSH-002.</title>
        <authorList>
            <person name="Liu L."/>
            <person name="Li Y."/>
            <person name="Zhang J."/>
            <person name="Zou W."/>
            <person name="Zhou Z."/>
            <person name="Liu J."/>
            <person name="Li X."/>
            <person name="Wang L."/>
            <person name="Chen J."/>
        </authorList>
    </citation>
    <scope>NUCLEOTIDE SEQUENCE [LARGE SCALE GENOMIC DNA]</scope>
    <source>
        <strain evidence="8 9">WSH-002</strain>
    </source>
</reference>